<accession>A0A3N4I4U1</accession>
<evidence type="ECO:0000256" key="12">
    <source>
        <dbReference type="SAM" id="Phobius"/>
    </source>
</evidence>
<evidence type="ECO:0000256" key="9">
    <source>
        <dbReference type="ARBA" id="ARBA00023004"/>
    </source>
</evidence>
<dbReference type="InterPro" id="IPR006593">
    <property type="entry name" value="Cyt_b561/ferric_Rdtase_TM"/>
</dbReference>
<dbReference type="Pfam" id="PF03188">
    <property type="entry name" value="Cytochrom_B561"/>
    <property type="match status" value="1"/>
</dbReference>
<dbReference type="PROSITE" id="PS50939">
    <property type="entry name" value="CYTOCHROME_B561"/>
    <property type="match status" value="1"/>
</dbReference>
<comment type="subcellular location">
    <subcellularLocation>
        <location evidence="2">Membrane</location>
        <topology evidence="2">Multi-pass membrane protein</topology>
    </subcellularLocation>
</comment>
<keyword evidence="15" id="KW-1185">Reference proteome</keyword>
<organism evidence="14 15">
    <name type="scientific">Ascobolus immersus RN42</name>
    <dbReference type="NCBI Taxonomy" id="1160509"/>
    <lineage>
        <taxon>Eukaryota</taxon>
        <taxon>Fungi</taxon>
        <taxon>Dikarya</taxon>
        <taxon>Ascomycota</taxon>
        <taxon>Pezizomycotina</taxon>
        <taxon>Pezizomycetes</taxon>
        <taxon>Pezizales</taxon>
        <taxon>Ascobolaceae</taxon>
        <taxon>Ascobolus</taxon>
    </lineage>
</organism>
<evidence type="ECO:0000256" key="1">
    <source>
        <dbReference type="ARBA" id="ARBA00001970"/>
    </source>
</evidence>
<proteinExistence type="predicted"/>
<dbReference type="OrthoDB" id="432881at2759"/>
<gene>
    <name evidence="14" type="ORF">BJ508DRAFT_415409</name>
</gene>
<evidence type="ECO:0000256" key="10">
    <source>
        <dbReference type="ARBA" id="ARBA00023136"/>
    </source>
</evidence>
<dbReference type="Proteomes" id="UP000275078">
    <property type="component" value="Unassembled WGS sequence"/>
</dbReference>
<evidence type="ECO:0000313" key="15">
    <source>
        <dbReference type="Proteomes" id="UP000275078"/>
    </source>
</evidence>
<feature type="region of interest" description="Disordered" evidence="11">
    <location>
        <begin position="1"/>
        <end position="24"/>
    </location>
</feature>
<evidence type="ECO:0000256" key="7">
    <source>
        <dbReference type="ARBA" id="ARBA00022982"/>
    </source>
</evidence>
<keyword evidence="7" id="KW-0249">Electron transport</keyword>
<feature type="transmembrane region" description="Helical" evidence="12">
    <location>
        <begin position="70"/>
        <end position="87"/>
    </location>
</feature>
<dbReference type="EMBL" id="ML119688">
    <property type="protein sequence ID" value="RPA80416.1"/>
    <property type="molecule type" value="Genomic_DNA"/>
</dbReference>
<comment type="cofactor">
    <cofactor evidence="1">
        <name>heme b</name>
        <dbReference type="ChEBI" id="CHEBI:60344"/>
    </cofactor>
</comment>
<feature type="transmembrane region" description="Helical" evidence="12">
    <location>
        <begin position="182"/>
        <end position="202"/>
    </location>
</feature>
<dbReference type="PANTHER" id="PTHR15422:SF45">
    <property type="entry name" value="CYTOCHROME B561 DOMAIN-CONTAINING PROTEIN"/>
    <property type="match status" value="1"/>
</dbReference>
<evidence type="ECO:0000313" key="14">
    <source>
        <dbReference type="EMBL" id="RPA80416.1"/>
    </source>
</evidence>
<name>A0A3N4I4U1_ASCIM</name>
<dbReference type="GO" id="GO:0046872">
    <property type="term" value="F:metal ion binding"/>
    <property type="evidence" value="ECO:0007669"/>
    <property type="project" value="UniProtKB-KW"/>
</dbReference>
<keyword evidence="3" id="KW-0813">Transport</keyword>
<keyword evidence="8 12" id="KW-1133">Transmembrane helix</keyword>
<evidence type="ECO:0000256" key="11">
    <source>
        <dbReference type="SAM" id="MobiDB-lite"/>
    </source>
</evidence>
<keyword evidence="6" id="KW-0479">Metal-binding</keyword>
<dbReference type="PANTHER" id="PTHR15422">
    <property type="entry name" value="OS05G0565100 PROTEIN"/>
    <property type="match status" value="1"/>
</dbReference>
<evidence type="ECO:0000256" key="2">
    <source>
        <dbReference type="ARBA" id="ARBA00004141"/>
    </source>
</evidence>
<dbReference type="GO" id="GO:0140575">
    <property type="term" value="F:transmembrane monodehydroascorbate reductase activity"/>
    <property type="evidence" value="ECO:0007669"/>
    <property type="project" value="InterPro"/>
</dbReference>
<dbReference type="SMART" id="SM00665">
    <property type="entry name" value="B561"/>
    <property type="match status" value="1"/>
</dbReference>
<feature type="transmembrane region" description="Helical" evidence="12">
    <location>
        <begin position="99"/>
        <end position="118"/>
    </location>
</feature>
<evidence type="ECO:0000256" key="5">
    <source>
        <dbReference type="ARBA" id="ARBA00022692"/>
    </source>
</evidence>
<feature type="transmembrane region" description="Helical" evidence="12">
    <location>
        <begin position="31"/>
        <end position="58"/>
    </location>
</feature>
<evidence type="ECO:0000256" key="4">
    <source>
        <dbReference type="ARBA" id="ARBA00022617"/>
    </source>
</evidence>
<reference evidence="14 15" key="1">
    <citation type="journal article" date="2018" name="Nat. Ecol. Evol.">
        <title>Pezizomycetes genomes reveal the molecular basis of ectomycorrhizal truffle lifestyle.</title>
        <authorList>
            <person name="Murat C."/>
            <person name="Payen T."/>
            <person name="Noel B."/>
            <person name="Kuo A."/>
            <person name="Morin E."/>
            <person name="Chen J."/>
            <person name="Kohler A."/>
            <person name="Krizsan K."/>
            <person name="Balestrini R."/>
            <person name="Da Silva C."/>
            <person name="Montanini B."/>
            <person name="Hainaut M."/>
            <person name="Levati E."/>
            <person name="Barry K.W."/>
            <person name="Belfiori B."/>
            <person name="Cichocki N."/>
            <person name="Clum A."/>
            <person name="Dockter R.B."/>
            <person name="Fauchery L."/>
            <person name="Guy J."/>
            <person name="Iotti M."/>
            <person name="Le Tacon F."/>
            <person name="Lindquist E.A."/>
            <person name="Lipzen A."/>
            <person name="Malagnac F."/>
            <person name="Mello A."/>
            <person name="Molinier V."/>
            <person name="Miyauchi S."/>
            <person name="Poulain J."/>
            <person name="Riccioni C."/>
            <person name="Rubini A."/>
            <person name="Sitrit Y."/>
            <person name="Splivallo R."/>
            <person name="Traeger S."/>
            <person name="Wang M."/>
            <person name="Zifcakova L."/>
            <person name="Wipf D."/>
            <person name="Zambonelli A."/>
            <person name="Paolocci F."/>
            <person name="Nowrousian M."/>
            <person name="Ottonello S."/>
            <person name="Baldrian P."/>
            <person name="Spatafora J.W."/>
            <person name="Henrissat B."/>
            <person name="Nagy L.G."/>
            <person name="Aury J.M."/>
            <person name="Wincker P."/>
            <person name="Grigoriev I.V."/>
            <person name="Bonfante P."/>
            <person name="Martin F.M."/>
        </authorList>
    </citation>
    <scope>NUCLEOTIDE SEQUENCE [LARGE SCALE GENOMIC DNA]</scope>
    <source>
        <strain evidence="14 15">RN42</strain>
    </source>
</reference>
<feature type="transmembrane region" description="Helical" evidence="12">
    <location>
        <begin position="208"/>
        <end position="227"/>
    </location>
</feature>
<sequence>MSTAHARHIPREDEPLLGRPGDVKQSDRDSWVFNVVQGTGLIAQFGGIVLLATIWSAVFNHRLIPFSAHPLLNSAGVVLGVEAMLLLQPTHTPEQKRLGAHIHGAINMLAALCYIAALSVVEWNKIHHNIPHFESPHAVLGLVTYILIGVQAFIGFTQFYTPSLYGGENNSNAKKLYKYHRVGGYTILLFQIITAALATKTYYGAHVLHIKTWLVVLAGVLVLLGVYPRIKKQKIAIFSS</sequence>
<dbReference type="Gene3D" id="1.20.120.1770">
    <property type="match status" value="1"/>
</dbReference>
<dbReference type="InterPro" id="IPR045150">
    <property type="entry name" value="CYB561D1/2"/>
</dbReference>
<dbReference type="AlphaFoldDB" id="A0A3N4I4U1"/>
<feature type="transmembrane region" description="Helical" evidence="12">
    <location>
        <begin position="138"/>
        <end position="161"/>
    </location>
</feature>
<keyword evidence="5 12" id="KW-0812">Transmembrane</keyword>
<evidence type="ECO:0000256" key="3">
    <source>
        <dbReference type="ARBA" id="ARBA00022448"/>
    </source>
</evidence>
<protein>
    <recommendedName>
        <fullName evidence="13">Cytochrome b561 domain-containing protein</fullName>
    </recommendedName>
</protein>
<feature type="compositionally biased region" description="Basic and acidic residues" evidence="11">
    <location>
        <begin position="9"/>
        <end position="24"/>
    </location>
</feature>
<evidence type="ECO:0000256" key="6">
    <source>
        <dbReference type="ARBA" id="ARBA00022723"/>
    </source>
</evidence>
<evidence type="ECO:0000256" key="8">
    <source>
        <dbReference type="ARBA" id="ARBA00022989"/>
    </source>
</evidence>
<dbReference type="GO" id="GO:0016020">
    <property type="term" value="C:membrane"/>
    <property type="evidence" value="ECO:0007669"/>
    <property type="project" value="UniProtKB-SubCell"/>
</dbReference>
<keyword evidence="4" id="KW-0349">Heme</keyword>
<dbReference type="CDD" id="cd08761">
    <property type="entry name" value="Cyt_b561_CYB561D2_like"/>
    <property type="match status" value="1"/>
</dbReference>
<keyword evidence="10 12" id="KW-0472">Membrane</keyword>
<evidence type="ECO:0000259" key="13">
    <source>
        <dbReference type="PROSITE" id="PS50939"/>
    </source>
</evidence>
<keyword evidence="9" id="KW-0408">Iron</keyword>
<feature type="domain" description="Cytochrome b561" evidence="13">
    <location>
        <begin position="33"/>
        <end position="233"/>
    </location>
</feature>